<dbReference type="Pfam" id="PF01580">
    <property type="entry name" value="FtsK_SpoIIIE"/>
    <property type="match status" value="1"/>
</dbReference>
<keyword evidence="6 14" id="KW-0547">Nucleotide-binding</keyword>
<comment type="similarity">
    <text evidence="2">Belongs to the FtsK/SpoIIIE/SftA family.</text>
</comment>
<dbReference type="Pfam" id="PF17854">
    <property type="entry name" value="FtsK_alpha"/>
    <property type="match status" value="1"/>
</dbReference>
<keyword evidence="12" id="KW-0131">Cell cycle</keyword>
<keyword evidence="11 16" id="KW-0472">Membrane</keyword>
<dbReference type="GO" id="GO:0007059">
    <property type="term" value="P:chromosome segregation"/>
    <property type="evidence" value="ECO:0007669"/>
    <property type="project" value="UniProtKB-KW"/>
</dbReference>
<comment type="subunit">
    <text evidence="13">Homohexamer. Forms a ring that surrounds DNA.</text>
</comment>
<feature type="transmembrane region" description="Helical" evidence="16">
    <location>
        <begin position="157"/>
        <end position="180"/>
    </location>
</feature>
<evidence type="ECO:0000256" key="2">
    <source>
        <dbReference type="ARBA" id="ARBA00006474"/>
    </source>
</evidence>
<gene>
    <name evidence="18" type="ORF">COT91_00765</name>
</gene>
<accession>A0A2H0VEP4</accession>
<reference evidence="19" key="1">
    <citation type="submission" date="2017-09" db="EMBL/GenBank/DDBJ databases">
        <title>Depth-based differentiation of microbial function through sediment-hosted aquifers and enrichment of novel symbionts in the deep terrestrial subsurface.</title>
        <authorList>
            <person name="Probst A.J."/>
            <person name="Ladd B."/>
            <person name="Jarett J.K."/>
            <person name="Geller-Mcgrath D.E."/>
            <person name="Sieber C.M.K."/>
            <person name="Emerson J.B."/>
            <person name="Anantharaman K."/>
            <person name="Thomas B.C."/>
            <person name="Malmstrom R."/>
            <person name="Stieglmeier M."/>
            <person name="Klingl A."/>
            <person name="Woyke T."/>
            <person name="Ryan C.M."/>
            <person name="Banfield J.F."/>
        </authorList>
    </citation>
    <scope>NUCLEOTIDE SEQUENCE [LARGE SCALE GENOMIC DNA]</scope>
</reference>
<feature type="transmembrane region" description="Helical" evidence="16">
    <location>
        <begin position="69"/>
        <end position="95"/>
    </location>
</feature>
<evidence type="ECO:0000259" key="17">
    <source>
        <dbReference type="PROSITE" id="PS50901"/>
    </source>
</evidence>
<evidence type="ECO:0000256" key="5">
    <source>
        <dbReference type="ARBA" id="ARBA00022692"/>
    </source>
</evidence>
<evidence type="ECO:0000256" key="12">
    <source>
        <dbReference type="ARBA" id="ARBA00023306"/>
    </source>
</evidence>
<dbReference type="SUPFAM" id="SSF52540">
    <property type="entry name" value="P-loop containing nucleoside triphosphate hydrolases"/>
    <property type="match status" value="1"/>
</dbReference>
<evidence type="ECO:0000256" key="1">
    <source>
        <dbReference type="ARBA" id="ARBA00004651"/>
    </source>
</evidence>
<keyword evidence="4 18" id="KW-0132">Cell division</keyword>
<dbReference type="SMART" id="SM00843">
    <property type="entry name" value="Ftsk_gamma"/>
    <property type="match status" value="1"/>
</dbReference>
<evidence type="ECO:0000256" key="4">
    <source>
        <dbReference type="ARBA" id="ARBA00022618"/>
    </source>
</evidence>
<dbReference type="InterPro" id="IPR036390">
    <property type="entry name" value="WH_DNA-bd_sf"/>
</dbReference>
<dbReference type="InterPro" id="IPR002543">
    <property type="entry name" value="FtsK_dom"/>
</dbReference>
<dbReference type="Gene3D" id="3.40.50.300">
    <property type="entry name" value="P-loop containing nucleotide triphosphate hydrolases"/>
    <property type="match status" value="1"/>
</dbReference>
<evidence type="ECO:0000256" key="3">
    <source>
        <dbReference type="ARBA" id="ARBA00022475"/>
    </source>
</evidence>
<keyword evidence="5 16" id="KW-0812">Transmembrane</keyword>
<dbReference type="InterPro" id="IPR050206">
    <property type="entry name" value="FtsK/SpoIIIE/SftA"/>
</dbReference>
<evidence type="ECO:0000256" key="8">
    <source>
        <dbReference type="ARBA" id="ARBA00022840"/>
    </source>
</evidence>
<feature type="binding site" evidence="14">
    <location>
        <begin position="445"/>
        <end position="452"/>
    </location>
    <ligand>
        <name>ATP</name>
        <dbReference type="ChEBI" id="CHEBI:30616"/>
    </ligand>
</feature>
<keyword evidence="8 14" id="KW-0067">ATP-binding</keyword>
<evidence type="ECO:0000256" key="16">
    <source>
        <dbReference type="SAM" id="Phobius"/>
    </source>
</evidence>
<evidence type="ECO:0000256" key="9">
    <source>
        <dbReference type="ARBA" id="ARBA00022989"/>
    </source>
</evidence>
<feature type="transmembrane region" description="Helical" evidence="16">
    <location>
        <begin position="116"/>
        <end position="137"/>
    </location>
</feature>
<dbReference type="CDD" id="cd01127">
    <property type="entry name" value="TrwB_TraG_TraD_VirD4"/>
    <property type="match status" value="1"/>
</dbReference>
<keyword evidence="9 16" id="KW-1133">Transmembrane helix</keyword>
<dbReference type="GO" id="GO:0005886">
    <property type="term" value="C:plasma membrane"/>
    <property type="evidence" value="ECO:0007669"/>
    <property type="project" value="UniProtKB-SubCell"/>
</dbReference>
<comment type="subcellular location">
    <subcellularLocation>
        <location evidence="1">Cell membrane</location>
        <topology evidence="1">Multi-pass membrane protein</topology>
    </subcellularLocation>
</comment>
<dbReference type="SMART" id="SM00382">
    <property type="entry name" value="AAA"/>
    <property type="match status" value="1"/>
</dbReference>
<keyword evidence="10" id="KW-0238">DNA-binding</keyword>
<evidence type="ECO:0000256" key="13">
    <source>
        <dbReference type="ARBA" id="ARBA00025923"/>
    </source>
</evidence>
<keyword evidence="15" id="KW-0175">Coiled coil</keyword>
<feature type="transmembrane region" description="Helical" evidence="16">
    <location>
        <begin position="39"/>
        <end position="63"/>
    </location>
</feature>
<evidence type="ECO:0000256" key="6">
    <source>
        <dbReference type="ARBA" id="ARBA00022741"/>
    </source>
</evidence>
<dbReference type="InterPro" id="IPR041027">
    <property type="entry name" value="FtsK_alpha"/>
</dbReference>
<dbReference type="Gene3D" id="1.10.10.10">
    <property type="entry name" value="Winged helix-like DNA-binding domain superfamily/Winged helix DNA-binding domain"/>
    <property type="match status" value="1"/>
</dbReference>
<dbReference type="InterPro" id="IPR036388">
    <property type="entry name" value="WH-like_DNA-bd_sf"/>
</dbReference>
<evidence type="ECO:0000313" key="18">
    <source>
        <dbReference type="EMBL" id="PIR97565.1"/>
    </source>
</evidence>
<dbReference type="PROSITE" id="PS50901">
    <property type="entry name" value="FTSK"/>
    <property type="match status" value="1"/>
</dbReference>
<dbReference type="Pfam" id="PF09397">
    <property type="entry name" value="FtsK_gamma"/>
    <property type="match status" value="1"/>
</dbReference>
<evidence type="ECO:0000256" key="7">
    <source>
        <dbReference type="ARBA" id="ARBA00022829"/>
    </source>
</evidence>
<dbReference type="PANTHER" id="PTHR22683">
    <property type="entry name" value="SPORULATION PROTEIN RELATED"/>
    <property type="match status" value="1"/>
</dbReference>
<feature type="transmembrane region" description="Helical" evidence="16">
    <location>
        <begin position="187"/>
        <end position="206"/>
    </location>
</feature>
<evidence type="ECO:0000256" key="10">
    <source>
        <dbReference type="ARBA" id="ARBA00023125"/>
    </source>
</evidence>
<dbReference type="Pfam" id="PF13491">
    <property type="entry name" value="FtsK_4TM"/>
    <property type="match status" value="1"/>
</dbReference>
<evidence type="ECO:0000313" key="19">
    <source>
        <dbReference type="Proteomes" id="UP000230557"/>
    </source>
</evidence>
<evidence type="ECO:0000256" key="14">
    <source>
        <dbReference type="PROSITE-ProRule" id="PRU00289"/>
    </source>
</evidence>
<dbReference type="Gene3D" id="3.30.980.40">
    <property type="match status" value="1"/>
</dbReference>
<comment type="caution">
    <text evidence="18">The sequence shown here is derived from an EMBL/GenBank/DDBJ whole genome shotgun (WGS) entry which is preliminary data.</text>
</comment>
<dbReference type="PANTHER" id="PTHR22683:SF41">
    <property type="entry name" value="DNA TRANSLOCASE FTSK"/>
    <property type="match status" value="1"/>
</dbReference>
<organism evidence="18 19">
    <name type="scientific">Candidatus Doudnabacteria bacterium CG10_big_fil_rev_8_21_14_0_10_41_10</name>
    <dbReference type="NCBI Taxonomy" id="1974551"/>
    <lineage>
        <taxon>Bacteria</taxon>
        <taxon>Candidatus Doudnaibacteriota</taxon>
    </lineage>
</organism>
<feature type="domain" description="FtsK" evidence="17">
    <location>
        <begin position="428"/>
        <end position="614"/>
    </location>
</feature>
<name>A0A2H0VEP4_9BACT</name>
<evidence type="ECO:0000256" key="11">
    <source>
        <dbReference type="ARBA" id="ARBA00023136"/>
    </source>
</evidence>
<dbReference type="AlphaFoldDB" id="A0A2H0VEP4"/>
<dbReference type="GO" id="GO:0051301">
    <property type="term" value="P:cell division"/>
    <property type="evidence" value="ECO:0007669"/>
    <property type="project" value="UniProtKB-KW"/>
</dbReference>
<feature type="coiled-coil region" evidence="15">
    <location>
        <begin position="504"/>
        <end position="531"/>
    </location>
</feature>
<sequence length="756" mass="82583">MARRRKKRRRYYYTGARGRKREDFEPLGLNLSEGTKRGIAIIVFLLATAISLFGILDLAGGFGDLVTKLLFLVFGNVAYVTPAVFLAVSLSLFLGGRLSPRFDNKESEPEKQSSMFRSYLGMGLFVLSITGLLHLFAIRDGNATAFELVKLGHGGGYMGIFTSFPLYSLMGFGASMIVMVAMLLISILIAFNLSLHGVFGAITGLFKFRSVTSGKTEPEKLKDNIKINTMENSGFSAKSIAGKISPLATTQESEIYSTEVKDENLIDGNEAMGEKFDESDTDLGETPDGYKKGTWALPAYDLLEDTKSGVDSGDVESTVKVIKKTLEDFGVNVEMGEVNVGPTVTQYTFRPAVGVKLSRITGLHSNMALALAAPSLRIEAPIPGQSLVGIEVPNKSSTLVRLKELLQSDVFTKHSSSLAFALGRDVAGHPIVANLAKMPHLLIAGATGTGKSVCINTTICSFLFKNSPEELRIIMIDPKRVELTLYNGIPHLLTPVVTDHKQAVNALKWMVREMDNRYKKLQNARKRNIDEYNQNGNERMPYIVLVVDELADLMTVAKNDVEASIVRLAQMARAVGLHLVLATQYPKAEIITGLIKANINSKIAFAVNSQVNSRVILDSPGAETLLGNGDMLYTAANLPKPKRIQAPFISEKEVSRLVGFIKDQSGPVDYQEEILEKPKSGFSQSGVDGGDDDADDEMIGLAIEEITRARKASATLLQRRLKVGYSRAARILDILEERGMIGPAQGAKPREIYIEE</sequence>
<dbReference type="GO" id="GO:0003677">
    <property type="term" value="F:DNA binding"/>
    <property type="evidence" value="ECO:0007669"/>
    <property type="project" value="UniProtKB-KW"/>
</dbReference>
<dbReference type="InterPro" id="IPR003593">
    <property type="entry name" value="AAA+_ATPase"/>
</dbReference>
<dbReference type="InterPro" id="IPR027417">
    <property type="entry name" value="P-loop_NTPase"/>
</dbReference>
<dbReference type="GO" id="GO:0005524">
    <property type="term" value="F:ATP binding"/>
    <property type="evidence" value="ECO:0007669"/>
    <property type="project" value="UniProtKB-UniRule"/>
</dbReference>
<keyword evidence="7" id="KW-0159">Chromosome partition</keyword>
<protein>
    <submittedName>
        <fullName evidence="18">Cell division protein FtsK</fullName>
    </submittedName>
</protein>
<keyword evidence="3" id="KW-1003">Cell membrane</keyword>
<dbReference type="Proteomes" id="UP000230557">
    <property type="component" value="Unassembled WGS sequence"/>
</dbReference>
<dbReference type="InterPro" id="IPR025199">
    <property type="entry name" value="FtsK_4TM"/>
</dbReference>
<evidence type="ECO:0000256" key="15">
    <source>
        <dbReference type="SAM" id="Coils"/>
    </source>
</evidence>
<dbReference type="InterPro" id="IPR018541">
    <property type="entry name" value="Ftsk_gamma"/>
</dbReference>
<dbReference type="SUPFAM" id="SSF46785">
    <property type="entry name" value="Winged helix' DNA-binding domain"/>
    <property type="match status" value="1"/>
</dbReference>
<proteinExistence type="inferred from homology"/>
<dbReference type="EMBL" id="PFAJ01000008">
    <property type="protein sequence ID" value="PIR97565.1"/>
    <property type="molecule type" value="Genomic_DNA"/>
</dbReference>